<dbReference type="Proteomes" id="UP000240542">
    <property type="component" value="Unassembled WGS sequence"/>
</dbReference>
<feature type="transmembrane region" description="Helical" evidence="2">
    <location>
        <begin position="58"/>
        <end position="78"/>
    </location>
</feature>
<dbReference type="AlphaFoldDB" id="A0A2P8CML9"/>
<evidence type="ECO:0000256" key="1">
    <source>
        <dbReference type="SAM" id="MobiDB-lite"/>
    </source>
</evidence>
<feature type="region of interest" description="Disordered" evidence="1">
    <location>
        <begin position="1"/>
        <end position="50"/>
    </location>
</feature>
<gene>
    <name evidence="4" type="ORF">CLV63_13616</name>
</gene>
<dbReference type="Pfam" id="PF07331">
    <property type="entry name" value="TctB"/>
    <property type="match status" value="1"/>
</dbReference>
<proteinExistence type="predicted"/>
<feature type="compositionally biased region" description="Low complexity" evidence="1">
    <location>
        <begin position="19"/>
        <end position="37"/>
    </location>
</feature>
<comment type="caution">
    <text evidence="4">The sequence shown here is derived from an EMBL/GenBank/DDBJ whole genome shotgun (WGS) entry which is preliminary data.</text>
</comment>
<keyword evidence="2" id="KW-0812">Transmembrane</keyword>
<evidence type="ECO:0000256" key="2">
    <source>
        <dbReference type="SAM" id="Phobius"/>
    </source>
</evidence>
<keyword evidence="2" id="KW-1133">Transmembrane helix</keyword>
<sequence>MTTPSAEGPGPEPAPPDAGPDTATATSTDAGAGAGADPDGGEAAEEHRPAPAGTTANLVVALVITAVGVAGAAGSWSLGLGSAAAPSAGTWPFLTSIAITCLGVALGALARRTDDAEALSPATWRIAAGVATMVGFVALISVIGFEIPSLLLALVWLRFLGRESWRLSIATSFGIVAAFYAIFVGALAIPIPHLL</sequence>
<keyword evidence="2" id="KW-0472">Membrane</keyword>
<accession>A0A2P8CML9</accession>
<reference evidence="4 5" key="1">
    <citation type="submission" date="2018-03" db="EMBL/GenBank/DDBJ databases">
        <title>Genomic Encyclopedia of Archaeal and Bacterial Type Strains, Phase II (KMG-II): from individual species to whole genera.</title>
        <authorList>
            <person name="Goeker M."/>
        </authorList>
    </citation>
    <scope>NUCLEOTIDE SEQUENCE [LARGE SCALE GENOMIC DNA]</scope>
    <source>
        <strain evidence="4 5">DSM 45312</strain>
    </source>
</reference>
<evidence type="ECO:0000313" key="5">
    <source>
        <dbReference type="Proteomes" id="UP000240542"/>
    </source>
</evidence>
<dbReference type="InterPro" id="IPR009936">
    <property type="entry name" value="DUF1468"/>
</dbReference>
<feature type="transmembrane region" description="Helical" evidence="2">
    <location>
        <begin position="90"/>
        <end position="110"/>
    </location>
</feature>
<protein>
    <submittedName>
        <fullName evidence="4">Tripartite tricarboxylate transporter TctB family protein</fullName>
    </submittedName>
</protein>
<keyword evidence="5" id="KW-1185">Reference proteome</keyword>
<evidence type="ECO:0000313" key="4">
    <source>
        <dbReference type="EMBL" id="PSK86215.1"/>
    </source>
</evidence>
<dbReference type="RefSeq" id="WP_245929225.1">
    <property type="nucleotide sequence ID" value="NZ_PYGA01000036.1"/>
</dbReference>
<name>A0A2P8CML9_9ACTN</name>
<feature type="transmembrane region" description="Helical" evidence="2">
    <location>
        <begin position="165"/>
        <end position="189"/>
    </location>
</feature>
<organism evidence="4 5">
    <name type="scientific">Murinocardiopsis flavida</name>
    <dbReference type="NCBI Taxonomy" id="645275"/>
    <lineage>
        <taxon>Bacteria</taxon>
        <taxon>Bacillati</taxon>
        <taxon>Actinomycetota</taxon>
        <taxon>Actinomycetes</taxon>
        <taxon>Streptosporangiales</taxon>
        <taxon>Nocardiopsidaceae</taxon>
        <taxon>Murinocardiopsis</taxon>
    </lineage>
</organism>
<feature type="transmembrane region" description="Helical" evidence="2">
    <location>
        <begin position="122"/>
        <end position="145"/>
    </location>
</feature>
<dbReference type="EMBL" id="PYGA01000036">
    <property type="protein sequence ID" value="PSK86215.1"/>
    <property type="molecule type" value="Genomic_DNA"/>
</dbReference>
<feature type="domain" description="DUF1468" evidence="3">
    <location>
        <begin position="59"/>
        <end position="192"/>
    </location>
</feature>
<evidence type="ECO:0000259" key="3">
    <source>
        <dbReference type="Pfam" id="PF07331"/>
    </source>
</evidence>